<reference evidence="1" key="1">
    <citation type="submission" date="2021-01" db="EMBL/GenBank/DDBJ databases">
        <title>Metabolic potential, ecology and presence of endohyphal bacteria is reflected in genomic diversity of Mucoromycotina.</title>
        <authorList>
            <person name="Muszewska A."/>
            <person name="Okrasinska A."/>
            <person name="Steczkiewicz K."/>
            <person name="Drgas O."/>
            <person name="Orlowska M."/>
            <person name="Perlinska-Lenart U."/>
            <person name="Aleksandrzak-Piekarczyk T."/>
            <person name="Szatraj K."/>
            <person name="Zielenkiewicz U."/>
            <person name="Pilsyk S."/>
            <person name="Malc E."/>
            <person name="Mieczkowski P."/>
            <person name="Kruszewska J.S."/>
            <person name="Biernat P."/>
            <person name="Pawlowska J."/>
        </authorList>
    </citation>
    <scope>NUCLEOTIDE SEQUENCE</scope>
    <source>
        <strain evidence="1">WA0000018081</strain>
    </source>
</reference>
<evidence type="ECO:0000313" key="2">
    <source>
        <dbReference type="Proteomes" id="UP000613177"/>
    </source>
</evidence>
<organism evidence="1 2">
    <name type="scientific">Thamnidium elegans</name>
    <dbReference type="NCBI Taxonomy" id="101142"/>
    <lineage>
        <taxon>Eukaryota</taxon>
        <taxon>Fungi</taxon>
        <taxon>Fungi incertae sedis</taxon>
        <taxon>Mucoromycota</taxon>
        <taxon>Mucoromycotina</taxon>
        <taxon>Mucoromycetes</taxon>
        <taxon>Mucorales</taxon>
        <taxon>Mucorineae</taxon>
        <taxon>Mucoraceae</taxon>
        <taxon>Thamnidium</taxon>
    </lineage>
</organism>
<accession>A0A8H7SDZ6</accession>
<evidence type="ECO:0000313" key="1">
    <source>
        <dbReference type="EMBL" id="KAG2228599.1"/>
    </source>
</evidence>
<dbReference type="EMBL" id="JAEPRE010000403">
    <property type="protein sequence ID" value="KAG2228599.1"/>
    <property type="molecule type" value="Genomic_DNA"/>
</dbReference>
<dbReference type="Proteomes" id="UP000613177">
    <property type="component" value="Unassembled WGS sequence"/>
</dbReference>
<gene>
    <name evidence="1" type="ORF">INT48_007085</name>
</gene>
<name>A0A8H7SDZ6_9FUNG</name>
<dbReference type="AlphaFoldDB" id="A0A8H7SDZ6"/>
<comment type="caution">
    <text evidence="1">The sequence shown here is derived from an EMBL/GenBank/DDBJ whole genome shotgun (WGS) entry which is preliminary data.</text>
</comment>
<keyword evidence="2" id="KW-1185">Reference proteome</keyword>
<protein>
    <submittedName>
        <fullName evidence="1">Uncharacterized protein</fullName>
    </submittedName>
</protein>
<proteinExistence type="predicted"/>
<sequence length="171" mass="19965">MFLNHLCDKNENLDDLQKILAAEDHNKDVIKDKVREEVLEPCNQIKLSISKKKTLETDRLDNISKVKLQTLLSMYETDYKFQKDSIYYDVKAHPLNHFKTFYKLQELCESIVNFHILKSKKPLRFEGTIESDGIGVSIIKQNTPTIEELLQTSISNNLQLRIHMKSSTLRI</sequence>